<feature type="region of interest" description="Disordered" evidence="1">
    <location>
        <begin position="1"/>
        <end position="57"/>
    </location>
</feature>
<organism evidence="2 3">
    <name type="scientific">Protopolystoma xenopodis</name>
    <dbReference type="NCBI Taxonomy" id="117903"/>
    <lineage>
        <taxon>Eukaryota</taxon>
        <taxon>Metazoa</taxon>
        <taxon>Spiralia</taxon>
        <taxon>Lophotrochozoa</taxon>
        <taxon>Platyhelminthes</taxon>
        <taxon>Monogenea</taxon>
        <taxon>Polyopisthocotylea</taxon>
        <taxon>Polystomatidea</taxon>
        <taxon>Polystomatidae</taxon>
        <taxon>Protopolystoma</taxon>
    </lineage>
</organism>
<keyword evidence="3" id="KW-1185">Reference proteome</keyword>
<accession>A0A448X5M4</accession>
<evidence type="ECO:0000313" key="3">
    <source>
        <dbReference type="Proteomes" id="UP000784294"/>
    </source>
</evidence>
<proteinExistence type="predicted"/>
<name>A0A448X5M4_9PLAT</name>
<feature type="compositionally biased region" description="Pro residues" evidence="1">
    <location>
        <begin position="40"/>
        <end position="57"/>
    </location>
</feature>
<evidence type="ECO:0000313" key="2">
    <source>
        <dbReference type="EMBL" id="VEL28761.1"/>
    </source>
</evidence>
<reference evidence="2" key="1">
    <citation type="submission" date="2018-11" db="EMBL/GenBank/DDBJ databases">
        <authorList>
            <consortium name="Pathogen Informatics"/>
        </authorList>
    </citation>
    <scope>NUCLEOTIDE SEQUENCE</scope>
</reference>
<comment type="caution">
    <text evidence="2">The sequence shown here is derived from an EMBL/GenBank/DDBJ whole genome shotgun (WGS) entry which is preliminary data.</text>
</comment>
<dbReference type="AlphaFoldDB" id="A0A448X5M4"/>
<evidence type="ECO:0000256" key="1">
    <source>
        <dbReference type="SAM" id="MobiDB-lite"/>
    </source>
</evidence>
<sequence>MAEAAGALEAGVSFARPPRGAARRPTEGPPWGPIARGPATLPPTPLTPFPPPPPPML</sequence>
<gene>
    <name evidence="2" type="ORF">PXEA_LOCUS22201</name>
</gene>
<protein>
    <submittedName>
        <fullName evidence="2">Uncharacterized protein</fullName>
    </submittedName>
</protein>
<dbReference type="Proteomes" id="UP000784294">
    <property type="component" value="Unassembled WGS sequence"/>
</dbReference>
<dbReference type="EMBL" id="CAAALY010097601">
    <property type="protein sequence ID" value="VEL28761.1"/>
    <property type="molecule type" value="Genomic_DNA"/>
</dbReference>